<name>A0A1R2CUI0_9CILI</name>
<dbReference type="AlphaFoldDB" id="A0A1R2CUI0"/>
<gene>
    <name evidence="2" type="ORF">SteCoe_4538</name>
</gene>
<feature type="region of interest" description="Disordered" evidence="1">
    <location>
        <begin position="1"/>
        <end position="22"/>
    </location>
</feature>
<feature type="compositionally biased region" description="Basic and acidic residues" evidence="1">
    <location>
        <begin position="1"/>
        <end position="18"/>
    </location>
</feature>
<dbReference type="EMBL" id="MPUH01000057">
    <property type="protein sequence ID" value="OMJ92664.1"/>
    <property type="molecule type" value="Genomic_DNA"/>
</dbReference>
<keyword evidence="3" id="KW-1185">Reference proteome</keyword>
<accession>A0A1R2CUI0</accession>
<evidence type="ECO:0000313" key="2">
    <source>
        <dbReference type="EMBL" id="OMJ92664.1"/>
    </source>
</evidence>
<evidence type="ECO:0000313" key="3">
    <source>
        <dbReference type="Proteomes" id="UP000187209"/>
    </source>
</evidence>
<feature type="region of interest" description="Disordered" evidence="1">
    <location>
        <begin position="44"/>
        <end position="69"/>
    </location>
</feature>
<feature type="region of interest" description="Disordered" evidence="1">
    <location>
        <begin position="207"/>
        <end position="227"/>
    </location>
</feature>
<evidence type="ECO:0000256" key="1">
    <source>
        <dbReference type="SAM" id="MobiDB-lite"/>
    </source>
</evidence>
<reference evidence="2 3" key="1">
    <citation type="submission" date="2016-11" db="EMBL/GenBank/DDBJ databases">
        <title>The macronuclear genome of Stentor coeruleus: a giant cell with tiny introns.</title>
        <authorList>
            <person name="Slabodnick M."/>
            <person name="Ruby J.G."/>
            <person name="Reiff S.B."/>
            <person name="Swart E.C."/>
            <person name="Gosai S."/>
            <person name="Prabakaran S."/>
            <person name="Witkowska E."/>
            <person name="Larue G.E."/>
            <person name="Fisher S."/>
            <person name="Freeman R.M."/>
            <person name="Gunawardena J."/>
            <person name="Chu W."/>
            <person name="Stover N.A."/>
            <person name="Gregory B.D."/>
            <person name="Nowacki M."/>
            <person name="Derisi J."/>
            <person name="Roy S.W."/>
            <person name="Marshall W.F."/>
            <person name="Sood P."/>
        </authorList>
    </citation>
    <scope>NUCLEOTIDE SEQUENCE [LARGE SCALE GENOMIC DNA]</scope>
    <source>
        <strain evidence="2">WM001</strain>
    </source>
</reference>
<feature type="compositionally biased region" description="Low complexity" evidence="1">
    <location>
        <begin position="45"/>
        <end position="57"/>
    </location>
</feature>
<proteinExistence type="predicted"/>
<dbReference type="Proteomes" id="UP000187209">
    <property type="component" value="Unassembled WGS sequence"/>
</dbReference>
<organism evidence="2 3">
    <name type="scientific">Stentor coeruleus</name>
    <dbReference type="NCBI Taxonomy" id="5963"/>
    <lineage>
        <taxon>Eukaryota</taxon>
        <taxon>Sar</taxon>
        <taxon>Alveolata</taxon>
        <taxon>Ciliophora</taxon>
        <taxon>Postciliodesmatophora</taxon>
        <taxon>Heterotrichea</taxon>
        <taxon>Heterotrichida</taxon>
        <taxon>Stentoridae</taxon>
        <taxon>Stentor</taxon>
    </lineage>
</organism>
<comment type="caution">
    <text evidence="2">The sequence shown here is derived from an EMBL/GenBank/DDBJ whole genome shotgun (WGS) entry which is preliminary data.</text>
</comment>
<sequence length="262" mass="30316">MFRKTNEKDESSEGDSLREISLSNRLGTETEFIQYNISTLDYDDSSMPSNLSESESSAYLTKDEHSLKNSSPNDLFLKIDSQIIDDKNLSNPTKQFSNSENKTFDKEKLDIVKIYTMITNKNLGKYMNDNIKKEPLEEKNNLNKGNFYTEKNFSDDKLLDKDRVDFDVIKENYVLEGPEIQGKNFENKELYNTPTMIITECINEEDKSPKDDEKCLEPTQEEGKKPECRYKNFPLSKYAIRSSNNSQKDKSGHMSCAKCFII</sequence>
<protein>
    <submittedName>
        <fullName evidence="2">Uncharacterized protein</fullName>
    </submittedName>
</protein>